<sequence>MNKVAVLLSGNGAFDGAEINEAVLTLLAIEESGLEYQVFAPNRNQHQVINHITGNEMFEIRNIMVEAARIARGNIQPVTECKASDFSALFVVGGLGVAKNFSNFTLKGSNLSIQQDISFVCHDFKNIKKPVGYMCIAPVLLPLIYGEGVLVTIGHDKDTAACIESFGGQHKFTDVDQTVTDFENKVVTTPAYMLASSISEAKKGIDKLVREVKKLICKE</sequence>
<dbReference type="NCBIfam" id="NF008747">
    <property type="entry name" value="PRK11780.1"/>
    <property type="match status" value="1"/>
</dbReference>
<keyword evidence="3" id="KW-1185">Reference proteome</keyword>
<dbReference type="SUPFAM" id="SSF52317">
    <property type="entry name" value="Class I glutamine amidotransferase-like"/>
    <property type="match status" value="1"/>
</dbReference>
<dbReference type="GO" id="GO:0016829">
    <property type="term" value="F:lyase activity"/>
    <property type="evidence" value="ECO:0007669"/>
    <property type="project" value="UniProtKB-UniRule"/>
</dbReference>
<protein>
    <recommendedName>
        <fullName evidence="1">Glyoxalase</fullName>
    </recommendedName>
</protein>
<dbReference type="AlphaFoldDB" id="A0A291BBX1"/>
<comment type="function">
    <text evidence="1">Displays glyoxalase activity, catalyzing the conversion of glyoxal to glycolate.</text>
</comment>
<dbReference type="RefSeq" id="WP_096619956.1">
    <property type="nucleotide sequence ID" value="NZ_CP020663.1"/>
</dbReference>
<dbReference type="KEGG" id="elux:BTN50_2092"/>
<proteinExistence type="inferred from homology"/>
<dbReference type="EMBL" id="CP020663">
    <property type="protein sequence ID" value="ATF10500.1"/>
    <property type="molecule type" value="Genomic_DNA"/>
</dbReference>
<dbReference type="PIRSF" id="PIRSF006320">
    <property type="entry name" value="Elb2"/>
    <property type="match status" value="1"/>
</dbReference>
<comment type="catalytic activity">
    <reaction evidence="1">
        <text>glyoxal + H2O = glycolate + H(+)</text>
        <dbReference type="Rhea" id="RHEA:51672"/>
        <dbReference type="ChEBI" id="CHEBI:15377"/>
        <dbReference type="ChEBI" id="CHEBI:15378"/>
        <dbReference type="ChEBI" id="CHEBI:29805"/>
        <dbReference type="ChEBI" id="CHEBI:34779"/>
    </reaction>
</comment>
<evidence type="ECO:0000313" key="3">
    <source>
        <dbReference type="Proteomes" id="UP000218160"/>
    </source>
</evidence>
<evidence type="ECO:0000256" key="1">
    <source>
        <dbReference type="PIRNR" id="PIRNR006320"/>
    </source>
</evidence>
<gene>
    <name evidence="2" type="ORF">BTN50_2092</name>
</gene>
<dbReference type="InterPro" id="IPR029062">
    <property type="entry name" value="Class_I_gatase-like"/>
</dbReference>
<accession>A0A291BBX1</accession>
<dbReference type="OrthoDB" id="5605062at2"/>
<dbReference type="Gene3D" id="3.40.50.880">
    <property type="match status" value="1"/>
</dbReference>
<comment type="similarity">
    <text evidence="1">Belongs to the peptidase C56 family.</text>
</comment>
<dbReference type="InterPro" id="IPR026041">
    <property type="entry name" value="ElbB"/>
</dbReference>
<reference evidence="3" key="1">
    <citation type="submission" date="2017-04" db="EMBL/GenBank/DDBJ databases">
        <title>Genome evolution of the luminous symbionts of deep sea anglerfish.</title>
        <authorList>
            <person name="Hendry T.A."/>
        </authorList>
    </citation>
    <scope>NUCLEOTIDE SEQUENCE [LARGE SCALE GENOMIC DNA]</scope>
</reference>
<dbReference type="Proteomes" id="UP000218160">
    <property type="component" value="Chromosome 2"/>
</dbReference>
<keyword evidence="1" id="KW-0456">Lyase</keyword>
<dbReference type="PANTHER" id="PTHR10224">
    <property type="entry name" value="ES1 PROTEIN HOMOLOG, MITOCHONDRIAL"/>
    <property type="match status" value="1"/>
</dbReference>
<evidence type="ECO:0000313" key="2">
    <source>
        <dbReference type="EMBL" id="ATF10500.1"/>
    </source>
</evidence>
<organism evidence="2 3">
    <name type="scientific">Candidatus Enterovibrio altilux</name>
    <dbReference type="NCBI Taxonomy" id="1927128"/>
    <lineage>
        <taxon>Bacteria</taxon>
        <taxon>Pseudomonadati</taxon>
        <taxon>Pseudomonadota</taxon>
        <taxon>Gammaproteobacteria</taxon>
        <taxon>Vibrionales</taxon>
        <taxon>Vibrionaceae</taxon>
        <taxon>Enterovibrio</taxon>
    </lineage>
</organism>
<name>A0A291BBX1_9GAMM</name>
<dbReference type="PANTHER" id="PTHR10224:SF12">
    <property type="entry name" value="GLYOXALASE ELBB"/>
    <property type="match status" value="1"/>
</dbReference>